<sequence length="82" mass="9450">MLEKFNQALERRSIRIITSDLMKFSFMAFTPIILSHRRQSYIAVSTVEATGIMSFHSKFSVGFSSYAHSIVSIMLWFLVLVK</sequence>
<feature type="transmembrane region" description="Helical" evidence="1">
    <location>
        <begin position="21"/>
        <end position="39"/>
    </location>
</feature>
<protein>
    <submittedName>
        <fullName evidence="2">Uncharacterized protein</fullName>
    </submittedName>
</protein>
<dbReference type="EMBL" id="CM004394">
    <property type="protein sequence ID" value="OAY44408.1"/>
    <property type="molecule type" value="Genomic_DNA"/>
</dbReference>
<keyword evidence="1" id="KW-0812">Transmembrane</keyword>
<name>A0A2C9VHZ3_MANES</name>
<evidence type="ECO:0000313" key="2">
    <source>
        <dbReference type="EMBL" id="OAY44408.1"/>
    </source>
</evidence>
<reference evidence="2" key="1">
    <citation type="submission" date="2016-02" db="EMBL/GenBank/DDBJ databases">
        <title>WGS assembly of Manihot esculenta.</title>
        <authorList>
            <person name="Bredeson J.V."/>
            <person name="Prochnik S.E."/>
            <person name="Lyons J.B."/>
            <person name="Schmutz J."/>
            <person name="Grimwood J."/>
            <person name="Vrebalov J."/>
            <person name="Bart R.S."/>
            <person name="Amuge T."/>
            <person name="Ferguson M.E."/>
            <person name="Green R."/>
            <person name="Putnam N."/>
            <person name="Stites J."/>
            <person name="Rounsley S."/>
            <person name="Rokhsar D.S."/>
        </authorList>
    </citation>
    <scope>NUCLEOTIDE SEQUENCE [LARGE SCALE GENOMIC DNA]</scope>
    <source>
        <tissue evidence="2">Leaf</tissue>
    </source>
</reference>
<dbReference type="AlphaFoldDB" id="A0A2C9VHZ3"/>
<organism evidence="2">
    <name type="scientific">Manihot esculenta</name>
    <name type="common">Cassava</name>
    <name type="synonym">Jatropha manihot</name>
    <dbReference type="NCBI Taxonomy" id="3983"/>
    <lineage>
        <taxon>Eukaryota</taxon>
        <taxon>Viridiplantae</taxon>
        <taxon>Streptophyta</taxon>
        <taxon>Embryophyta</taxon>
        <taxon>Tracheophyta</taxon>
        <taxon>Spermatophyta</taxon>
        <taxon>Magnoliopsida</taxon>
        <taxon>eudicotyledons</taxon>
        <taxon>Gunneridae</taxon>
        <taxon>Pentapetalae</taxon>
        <taxon>rosids</taxon>
        <taxon>fabids</taxon>
        <taxon>Malpighiales</taxon>
        <taxon>Euphorbiaceae</taxon>
        <taxon>Crotonoideae</taxon>
        <taxon>Manihoteae</taxon>
        <taxon>Manihot</taxon>
    </lineage>
</organism>
<evidence type="ECO:0000256" key="1">
    <source>
        <dbReference type="SAM" id="Phobius"/>
    </source>
</evidence>
<feature type="transmembrane region" description="Helical" evidence="1">
    <location>
        <begin position="59"/>
        <end position="81"/>
    </location>
</feature>
<proteinExistence type="predicted"/>
<keyword evidence="1" id="KW-0472">Membrane</keyword>
<keyword evidence="1" id="KW-1133">Transmembrane helix</keyword>
<gene>
    <name evidence="2" type="ORF">MANES_08G147600</name>
</gene>
<accession>A0A2C9VHZ3</accession>